<feature type="non-terminal residue" evidence="2">
    <location>
        <position position="1"/>
    </location>
</feature>
<dbReference type="OrthoDB" id="4084751at2759"/>
<organism evidence="2 3">
    <name type="scientific">Adineta steineri</name>
    <dbReference type="NCBI Taxonomy" id="433720"/>
    <lineage>
        <taxon>Eukaryota</taxon>
        <taxon>Metazoa</taxon>
        <taxon>Spiralia</taxon>
        <taxon>Gnathifera</taxon>
        <taxon>Rotifera</taxon>
        <taxon>Eurotatoria</taxon>
        <taxon>Bdelloidea</taxon>
        <taxon>Adinetida</taxon>
        <taxon>Adinetidae</taxon>
        <taxon>Adineta</taxon>
    </lineage>
</organism>
<dbReference type="GO" id="GO:0009395">
    <property type="term" value="P:phospholipid catabolic process"/>
    <property type="evidence" value="ECO:0007669"/>
    <property type="project" value="InterPro"/>
</dbReference>
<dbReference type="Proteomes" id="UP000663891">
    <property type="component" value="Unassembled WGS sequence"/>
</dbReference>
<name>A0A815WGM1_9BILA</name>
<sequence>MILNGFNVATRSNNTAWSRCLACAIARRKGGLYTATTSAECA</sequence>
<comment type="caution">
    <text evidence="2">The sequence shown here is derived from an EMBL/GenBank/DDBJ whole genome shotgun (WGS) entry which is preliminary data.</text>
</comment>
<evidence type="ECO:0000313" key="3">
    <source>
        <dbReference type="Proteomes" id="UP000663891"/>
    </source>
</evidence>
<dbReference type="EMBL" id="CAJNON010007981">
    <property type="protein sequence ID" value="CAF1543266.1"/>
    <property type="molecule type" value="Genomic_DNA"/>
</dbReference>
<dbReference type="Pfam" id="PF01735">
    <property type="entry name" value="PLA2_B"/>
    <property type="match status" value="1"/>
</dbReference>
<evidence type="ECO:0000259" key="1">
    <source>
        <dbReference type="Pfam" id="PF01735"/>
    </source>
</evidence>
<accession>A0A815WGM1</accession>
<feature type="non-terminal residue" evidence="2">
    <location>
        <position position="42"/>
    </location>
</feature>
<proteinExistence type="predicted"/>
<dbReference type="InterPro" id="IPR002642">
    <property type="entry name" value="LysoPLipase_cat_dom"/>
</dbReference>
<evidence type="ECO:0000313" key="2">
    <source>
        <dbReference type="EMBL" id="CAF1543266.1"/>
    </source>
</evidence>
<dbReference type="GO" id="GO:0004620">
    <property type="term" value="F:phospholipase activity"/>
    <property type="evidence" value="ECO:0007669"/>
    <property type="project" value="InterPro"/>
</dbReference>
<reference evidence="2" key="1">
    <citation type="submission" date="2021-02" db="EMBL/GenBank/DDBJ databases">
        <authorList>
            <person name="Nowell W R."/>
        </authorList>
    </citation>
    <scope>NUCLEOTIDE SEQUENCE</scope>
</reference>
<feature type="domain" description="PLA2c" evidence="1">
    <location>
        <begin position="1"/>
        <end position="41"/>
    </location>
</feature>
<gene>
    <name evidence="2" type="ORF">VCS650_LOCUS44068</name>
</gene>
<dbReference type="AlphaFoldDB" id="A0A815WGM1"/>
<protein>
    <recommendedName>
        <fullName evidence="1">PLA2c domain-containing protein</fullName>
    </recommendedName>
</protein>